<dbReference type="EMBL" id="JAINVZ010000002">
    <property type="protein sequence ID" value="MBY8883892.1"/>
    <property type="molecule type" value="Genomic_DNA"/>
</dbReference>
<keyword evidence="3" id="KW-0378">Hydrolase</keyword>
<keyword evidence="4" id="KW-1185">Reference proteome</keyword>
<accession>A0ABS7QPW3</accession>
<gene>
    <name evidence="3" type="ORF">K7472_03425</name>
</gene>
<feature type="domain" description="AB hydrolase-1" evidence="2">
    <location>
        <begin position="89"/>
        <end position="198"/>
    </location>
</feature>
<dbReference type="SUPFAM" id="SSF53474">
    <property type="entry name" value="alpha/beta-Hydrolases"/>
    <property type="match status" value="1"/>
</dbReference>
<dbReference type="Pfam" id="PF00561">
    <property type="entry name" value="Abhydrolase_1"/>
    <property type="match status" value="1"/>
</dbReference>
<dbReference type="PANTHER" id="PTHR37946:SF1">
    <property type="entry name" value="SLL1969 PROTEIN"/>
    <property type="match status" value="1"/>
</dbReference>
<evidence type="ECO:0000256" key="1">
    <source>
        <dbReference type="SAM" id="MobiDB-lite"/>
    </source>
</evidence>
<name>A0ABS7QPW3_9ACTN</name>
<organism evidence="3 4">
    <name type="scientific">Streptantibioticus parmotrematis</name>
    <dbReference type="NCBI Taxonomy" id="2873249"/>
    <lineage>
        <taxon>Bacteria</taxon>
        <taxon>Bacillati</taxon>
        <taxon>Actinomycetota</taxon>
        <taxon>Actinomycetes</taxon>
        <taxon>Kitasatosporales</taxon>
        <taxon>Streptomycetaceae</taxon>
        <taxon>Streptantibioticus</taxon>
    </lineage>
</organism>
<dbReference type="PANTHER" id="PTHR37946">
    <property type="entry name" value="SLL1969 PROTEIN"/>
    <property type="match status" value="1"/>
</dbReference>
<feature type="region of interest" description="Disordered" evidence="1">
    <location>
        <begin position="32"/>
        <end position="81"/>
    </location>
</feature>
<evidence type="ECO:0000313" key="3">
    <source>
        <dbReference type="EMBL" id="MBY8883892.1"/>
    </source>
</evidence>
<evidence type="ECO:0000259" key="2">
    <source>
        <dbReference type="Pfam" id="PF00561"/>
    </source>
</evidence>
<proteinExistence type="predicted"/>
<dbReference type="InterPro" id="IPR000073">
    <property type="entry name" value="AB_hydrolase_1"/>
</dbReference>
<dbReference type="GO" id="GO:0016787">
    <property type="term" value="F:hydrolase activity"/>
    <property type="evidence" value="ECO:0007669"/>
    <property type="project" value="UniProtKB-KW"/>
</dbReference>
<dbReference type="Gene3D" id="3.40.50.1820">
    <property type="entry name" value="alpha/beta hydrolase"/>
    <property type="match status" value="1"/>
</dbReference>
<sequence>MAATARVTMTEVAVLARHLLLYPTGVFQESPAPAAASVPRQRTAPPRTAPPTGPSGPAHTPLTGPVPTPVPVADLPPGNGPVGADGQLPVLLLHGFVDNRSVFTPLRRNLRRHGWRQVSALNYSPLTSDVRHAAALLGRHVEELCERTGSARIDLVGHSLGGLIGRYYAQRLGGDVRVRTLVTLATPHAGTRAVPFADPHPVVRQMRPRSALMAELALPAPGCRTRFVAFWSDADPIMTPTESARLDHPDLIIENVGVQGVGHLAMAVNAQVVAGVRQALRSVSDASEAVDAA</sequence>
<reference evidence="3 4" key="1">
    <citation type="submission" date="2021-08" db="EMBL/GenBank/DDBJ databases">
        <title>Streptomyces sp. PTM05 isolated from lichen.</title>
        <authorList>
            <person name="Somphong A."/>
            <person name="Phongsopitanun W."/>
            <person name="Tanasupawat S."/>
        </authorList>
    </citation>
    <scope>NUCLEOTIDE SEQUENCE [LARGE SCALE GENOMIC DNA]</scope>
    <source>
        <strain evidence="3 4">Ptm05</strain>
    </source>
</reference>
<evidence type="ECO:0000313" key="4">
    <source>
        <dbReference type="Proteomes" id="UP001198565"/>
    </source>
</evidence>
<dbReference type="InterPro" id="IPR029058">
    <property type="entry name" value="AB_hydrolase_fold"/>
</dbReference>
<protein>
    <submittedName>
        <fullName evidence="3">Alpha/beta fold hydrolase</fullName>
    </submittedName>
</protein>
<comment type="caution">
    <text evidence="3">The sequence shown here is derived from an EMBL/GenBank/DDBJ whole genome shotgun (WGS) entry which is preliminary data.</text>
</comment>
<dbReference type="Proteomes" id="UP001198565">
    <property type="component" value="Unassembled WGS sequence"/>
</dbReference>